<dbReference type="SUPFAM" id="SSF54695">
    <property type="entry name" value="POZ domain"/>
    <property type="match status" value="1"/>
</dbReference>
<dbReference type="InterPro" id="IPR011705">
    <property type="entry name" value="BACK"/>
</dbReference>
<evidence type="ECO:0000313" key="5">
    <source>
        <dbReference type="Proteomes" id="UP001164746"/>
    </source>
</evidence>
<proteinExistence type="predicted"/>
<evidence type="ECO:0000256" key="2">
    <source>
        <dbReference type="ARBA" id="ARBA00022490"/>
    </source>
</evidence>
<dbReference type="SMART" id="SM00875">
    <property type="entry name" value="BACK"/>
    <property type="match status" value="1"/>
</dbReference>
<dbReference type="Gene3D" id="3.30.710.10">
    <property type="entry name" value="Potassium Channel Kv1.1, Chain A"/>
    <property type="match status" value="1"/>
</dbReference>
<comment type="subcellular location">
    <subcellularLocation>
        <location evidence="1">Cytoplasm</location>
    </subcellularLocation>
</comment>
<feature type="domain" description="BTB" evidence="3">
    <location>
        <begin position="28"/>
        <end position="96"/>
    </location>
</feature>
<dbReference type="Pfam" id="PF00651">
    <property type="entry name" value="BTB"/>
    <property type="match status" value="1"/>
</dbReference>
<organism evidence="4 5">
    <name type="scientific">Mya arenaria</name>
    <name type="common">Soft-shell clam</name>
    <dbReference type="NCBI Taxonomy" id="6604"/>
    <lineage>
        <taxon>Eukaryota</taxon>
        <taxon>Metazoa</taxon>
        <taxon>Spiralia</taxon>
        <taxon>Lophotrochozoa</taxon>
        <taxon>Mollusca</taxon>
        <taxon>Bivalvia</taxon>
        <taxon>Autobranchia</taxon>
        <taxon>Heteroconchia</taxon>
        <taxon>Euheterodonta</taxon>
        <taxon>Imparidentia</taxon>
        <taxon>Neoheterodontei</taxon>
        <taxon>Myida</taxon>
        <taxon>Myoidea</taxon>
        <taxon>Myidae</taxon>
        <taxon>Mya</taxon>
    </lineage>
</organism>
<dbReference type="InterPro" id="IPR000210">
    <property type="entry name" value="BTB/POZ_dom"/>
</dbReference>
<keyword evidence="5" id="KW-1185">Reference proteome</keyword>
<dbReference type="Gene3D" id="1.25.40.420">
    <property type="match status" value="1"/>
</dbReference>
<reference evidence="4" key="1">
    <citation type="submission" date="2022-11" db="EMBL/GenBank/DDBJ databases">
        <title>Centuries of genome instability and evolution in soft-shell clam transmissible cancer (bioRxiv).</title>
        <authorList>
            <person name="Hart S.F.M."/>
            <person name="Yonemitsu M.A."/>
            <person name="Giersch R.M."/>
            <person name="Beal B.F."/>
            <person name="Arriagada G."/>
            <person name="Davis B.W."/>
            <person name="Ostrander E.A."/>
            <person name="Goff S.P."/>
            <person name="Metzger M.J."/>
        </authorList>
    </citation>
    <scope>NUCLEOTIDE SEQUENCE</scope>
    <source>
        <strain evidence="4">MELC-2E11</strain>
        <tissue evidence="4">Siphon/mantle</tissue>
    </source>
</reference>
<dbReference type="Pfam" id="PF08005">
    <property type="entry name" value="PHR"/>
    <property type="match status" value="1"/>
</dbReference>
<keyword evidence="2" id="KW-0963">Cytoplasm</keyword>
<accession>A0ABY7EMH1</accession>
<sequence>MDRKTDSWQSDKNVPEANNYMLKYEVCTDATFLVGEDKEEIRVHKYVLISRSPVLFRSLAKHMLNPDVRIDVPDIKADAFRDVLQYMYTDEFDIHAENAPTMLYAARKFQLKGLSSLCFQFLDAEMHDETVCKIMEQAHIYNENSLYEKCVRFIYINANSVLRKPSFSELCAECVERIIKADDLRAPEEAVFEACMTWANAECRRQKKQPTDEVRRKVLGKLLYLIRFPTMAVTYFTQKVSLGQLLSHDETLSIFQYFHGEEQQLPSRFSRLERNQFPRTLAENTEPVMLDNRRSPAMARVRRFAAVDGQWKQNGPPDSISFSVSQPIVLYGIEVYGAASGKETYKLKILVYDDITREEIRKNDSTIFTNNMRDTYDVFLSRPLRIPPKRVFTVVVCLRGQPTHKGVDGEKTEIVDGVTFEFSESNRSSNGTGVNVGQIPALLFNKTQ</sequence>
<evidence type="ECO:0000313" key="4">
    <source>
        <dbReference type="EMBL" id="WAR08381.1"/>
    </source>
</evidence>
<dbReference type="PANTHER" id="PTHR45774">
    <property type="entry name" value="BTB/POZ DOMAIN-CONTAINING"/>
    <property type="match status" value="1"/>
</dbReference>
<dbReference type="Gene3D" id="2.60.120.820">
    <property type="entry name" value="PHR domain"/>
    <property type="match status" value="1"/>
</dbReference>
<dbReference type="InterPro" id="IPR038648">
    <property type="entry name" value="PHR_sf"/>
</dbReference>
<dbReference type="EMBL" id="CP111017">
    <property type="protein sequence ID" value="WAR08381.1"/>
    <property type="molecule type" value="Genomic_DNA"/>
</dbReference>
<protein>
    <submittedName>
        <fullName evidence="4">BTBD6-like protein</fullName>
    </submittedName>
</protein>
<dbReference type="InterPro" id="IPR011333">
    <property type="entry name" value="SKP1/BTB/POZ_sf"/>
</dbReference>
<dbReference type="Proteomes" id="UP001164746">
    <property type="component" value="Chromosome 6"/>
</dbReference>
<evidence type="ECO:0000256" key="1">
    <source>
        <dbReference type="ARBA" id="ARBA00004496"/>
    </source>
</evidence>
<dbReference type="Pfam" id="PF07707">
    <property type="entry name" value="BACK"/>
    <property type="match status" value="1"/>
</dbReference>
<evidence type="ECO:0000259" key="3">
    <source>
        <dbReference type="PROSITE" id="PS50097"/>
    </source>
</evidence>
<dbReference type="PANTHER" id="PTHR45774:SF4">
    <property type="entry name" value="AXUNDEAD, ISOFORM F"/>
    <property type="match status" value="1"/>
</dbReference>
<gene>
    <name evidence="4" type="ORF">MAR_018339</name>
</gene>
<dbReference type="SMART" id="SM00225">
    <property type="entry name" value="BTB"/>
    <property type="match status" value="1"/>
</dbReference>
<name>A0ABY7EMH1_MYAAR</name>
<dbReference type="InterPro" id="IPR012983">
    <property type="entry name" value="PHR"/>
</dbReference>
<dbReference type="PROSITE" id="PS50097">
    <property type="entry name" value="BTB"/>
    <property type="match status" value="1"/>
</dbReference>